<dbReference type="InterPro" id="IPR034061">
    <property type="entry name" value="Peptidases_S8_Autotransporter"/>
</dbReference>
<dbReference type="EMBL" id="UIDD01000006">
    <property type="protein sequence ID" value="SUQ62478.1"/>
    <property type="molecule type" value="Genomic_DNA"/>
</dbReference>
<dbReference type="GO" id="GO:0004252">
    <property type="term" value="F:serine-type endopeptidase activity"/>
    <property type="evidence" value="ECO:0007669"/>
    <property type="project" value="UniProtKB-UniRule"/>
</dbReference>
<evidence type="ECO:0000256" key="5">
    <source>
        <dbReference type="ARBA" id="ARBA00022825"/>
    </source>
</evidence>
<dbReference type="PROSITE" id="PS51208">
    <property type="entry name" value="AUTOTRANSPORTER"/>
    <property type="match status" value="1"/>
</dbReference>
<dbReference type="PANTHER" id="PTHR43806">
    <property type="entry name" value="PEPTIDASE S8"/>
    <property type="match status" value="1"/>
</dbReference>
<feature type="chain" id="PRO_5016665614" evidence="7">
    <location>
        <begin position="33"/>
        <end position="1016"/>
    </location>
</feature>
<dbReference type="NCBIfam" id="TIGR02601">
    <property type="entry name" value="autotrns_rpt"/>
    <property type="match status" value="1"/>
</dbReference>
<dbReference type="InterPro" id="IPR022398">
    <property type="entry name" value="Peptidase_S8_His-AS"/>
</dbReference>
<proteinExistence type="inferred from homology"/>
<dbReference type="Gene3D" id="3.40.50.200">
    <property type="entry name" value="Peptidase S8/S53 domain"/>
    <property type="match status" value="1"/>
</dbReference>
<dbReference type="InterPro" id="IPR000209">
    <property type="entry name" value="Peptidase_S8/S53_dom"/>
</dbReference>
<keyword evidence="5 6" id="KW-0720">Serine protease</keyword>
<dbReference type="PROSITE" id="PS00137">
    <property type="entry name" value="SUBTILASE_HIS"/>
    <property type="match status" value="1"/>
</dbReference>
<dbReference type="AlphaFoldDB" id="A0A380SYX8"/>
<feature type="active site" description="Charge relay system" evidence="6">
    <location>
        <position position="114"/>
    </location>
</feature>
<dbReference type="Pfam" id="PF03797">
    <property type="entry name" value="Autotransporter"/>
    <property type="match status" value="1"/>
</dbReference>
<dbReference type="SUPFAM" id="SSF103515">
    <property type="entry name" value="Autotransporter"/>
    <property type="match status" value="1"/>
</dbReference>
<keyword evidence="3 7" id="KW-0732">Signal</keyword>
<dbReference type="InterPro" id="IPR023828">
    <property type="entry name" value="Peptidase_S8_Ser-AS"/>
</dbReference>
<dbReference type="PANTHER" id="PTHR43806:SF11">
    <property type="entry name" value="CEREVISIN-RELATED"/>
    <property type="match status" value="1"/>
</dbReference>
<gene>
    <name evidence="9" type="ORF">CCOS864_01922</name>
</gene>
<dbReference type="Pfam" id="PF00082">
    <property type="entry name" value="Peptidase_S8"/>
    <property type="match status" value="1"/>
</dbReference>
<dbReference type="SMART" id="SM00869">
    <property type="entry name" value="Autotransporter"/>
    <property type="match status" value="1"/>
</dbReference>
<dbReference type="InterPro" id="IPR050131">
    <property type="entry name" value="Peptidase_S8_subtilisin-like"/>
</dbReference>
<dbReference type="SUPFAM" id="SSF51126">
    <property type="entry name" value="Pectin lyase-like"/>
    <property type="match status" value="1"/>
</dbReference>
<feature type="signal peptide" evidence="7">
    <location>
        <begin position="1"/>
        <end position="32"/>
    </location>
</feature>
<keyword evidence="2 6" id="KW-0645">Protease</keyword>
<keyword evidence="10" id="KW-1185">Reference proteome</keyword>
<organism evidence="9 10">
    <name type="scientific">Pseudomonas wadenswilerensis</name>
    <dbReference type="NCBI Taxonomy" id="1785161"/>
    <lineage>
        <taxon>Bacteria</taxon>
        <taxon>Pseudomonadati</taxon>
        <taxon>Pseudomonadota</taxon>
        <taxon>Gammaproteobacteria</taxon>
        <taxon>Pseudomonadales</taxon>
        <taxon>Pseudomonadaceae</taxon>
        <taxon>Pseudomonas</taxon>
    </lineage>
</organism>
<accession>A0A380SYX8</accession>
<dbReference type="InterPro" id="IPR005546">
    <property type="entry name" value="Autotransporte_beta"/>
</dbReference>
<dbReference type="InterPro" id="IPR011050">
    <property type="entry name" value="Pectin_lyase_fold/virulence"/>
</dbReference>
<dbReference type="Pfam" id="PF12951">
    <property type="entry name" value="PATR"/>
    <property type="match status" value="1"/>
</dbReference>
<dbReference type="InterPro" id="IPR036709">
    <property type="entry name" value="Autotransporte_beta_dom_sf"/>
</dbReference>
<dbReference type="NCBIfam" id="TIGR01414">
    <property type="entry name" value="autotrans_barl"/>
    <property type="match status" value="1"/>
</dbReference>
<keyword evidence="4 6" id="KW-0378">Hydrolase</keyword>
<comment type="similarity">
    <text evidence="1 6">Belongs to the peptidase S8 family.</text>
</comment>
<evidence type="ECO:0000256" key="1">
    <source>
        <dbReference type="ARBA" id="ARBA00011073"/>
    </source>
</evidence>
<feature type="domain" description="Autotransporter" evidence="8">
    <location>
        <begin position="737"/>
        <end position="1016"/>
    </location>
</feature>
<dbReference type="CDD" id="cd04848">
    <property type="entry name" value="Peptidases_S8_Autotransporter_serine_protease_like"/>
    <property type="match status" value="1"/>
</dbReference>
<evidence type="ECO:0000256" key="4">
    <source>
        <dbReference type="ARBA" id="ARBA00022801"/>
    </source>
</evidence>
<dbReference type="RefSeq" id="WP_115086115.1">
    <property type="nucleotide sequence ID" value="NZ_CBCSFG010000030.1"/>
</dbReference>
<evidence type="ECO:0000313" key="9">
    <source>
        <dbReference type="EMBL" id="SUQ62478.1"/>
    </source>
</evidence>
<dbReference type="Gene3D" id="2.40.128.130">
    <property type="entry name" value="Autotransporter beta-domain"/>
    <property type="match status" value="1"/>
</dbReference>
<reference evidence="10" key="1">
    <citation type="submission" date="2018-07" db="EMBL/GenBank/DDBJ databases">
        <authorList>
            <person name="Blom J."/>
        </authorList>
    </citation>
    <scope>NUCLEOTIDE SEQUENCE [LARGE SCALE GENOMIC DNA]</scope>
    <source>
        <strain evidence="10">CCOS 864</strain>
    </source>
</reference>
<evidence type="ECO:0000313" key="10">
    <source>
        <dbReference type="Proteomes" id="UP000255177"/>
    </source>
</evidence>
<dbReference type="InterPro" id="IPR036852">
    <property type="entry name" value="Peptidase_S8/S53_dom_sf"/>
</dbReference>
<evidence type="ECO:0000256" key="7">
    <source>
        <dbReference type="SAM" id="SignalP"/>
    </source>
</evidence>
<sequence>MDIKFTRAIFRFLARNKACTSLICIYSFNAFAADTNTELPDNSLALINAPAAHSLGIDGTNVNIGMLDVGYLNQHSVLSTSKITPLNGAERIQTEMELLEDEGDDSEVERYSTHGSEVSSILVGSKNPNYNYAGGVAPGAHLYQTLIKPLNTLPTPYDPDASGIDVKSDDASVFQREVQTFIGQNIQTLTQTVPDLRVINNSWNEDPAGPDKADVDFTFQRAMRLSQGKSPLVESLREAAAKDVLLVFAAGNEESSQPGLMAALPHYVPELGNHVISVVALDRNNTFDDSYSNQCGISKHWCLAAPGTAMVAGAANDVQDGPVIYGLSTGQGTSYAAPLVSGSSALLKQRFPYMSMAQIRELMLTTASQVEEQVGVDDVYGWGRLDLGAALGGPGQLLGRFDANLGQGINDVWSNDISDVALTQRQREEAAEQVQWQQTLLARGWEQGLPEGASDEDKVTYQVGTARERAMQQREYEGSLVKIGAGSLTLTGNNTYRGSTLVKAGLLTVDGSLASDVTVIDQGTLAGSGYVGSLAASRGGTVAPGNSIGTLRVAGDVAFDSGSIYEVELSANSNDQIVADGRASLTGGTVKLAMEHSPTLLDQQQVLSLIGRQYNILSATGGISGHFESVLPDYLFLGGTLNYAPFDIQLNVGRNGTSFASTAATPNQRAVARAIDQFNASNPVHESILLTQSVASARQAFQQLSGEIYPAVDTLLLKDSRYVRDTVGERLRNEISDAAADSNAWLKTLGAWGKSDGNSDNAGNTHSVRGLLAGVDAQLTDNTQVGVLTGYHRSSLNMSGSTHSSASINSYHLGIYAKHDLGALQMSAGVAHSWNRGDVKRNLQYDAVSARPKAKVTGSTTQLFSEAAYNLDLQAAVLEPFANLSYVNINLDGLTETGSAAALKSRNHSREAVASTLGARMKKTVNLTEHQKVDLFATLGWQRNLSGINSENNLEFATGGPSFSVRSMPMERNTAVVGAQASMALTKDVSISLSYNGQLSSDEKTHGTGLNLNWVL</sequence>
<evidence type="ECO:0000259" key="8">
    <source>
        <dbReference type="PROSITE" id="PS51208"/>
    </source>
</evidence>
<evidence type="ECO:0000256" key="2">
    <source>
        <dbReference type="ARBA" id="ARBA00022670"/>
    </source>
</evidence>
<evidence type="ECO:0000256" key="6">
    <source>
        <dbReference type="PROSITE-ProRule" id="PRU01240"/>
    </source>
</evidence>
<dbReference type="GO" id="GO:0006508">
    <property type="term" value="P:proteolysis"/>
    <property type="evidence" value="ECO:0007669"/>
    <property type="project" value="UniProtKB-KW"/>
</dbReference>
<dbReference type="EC" id="3.4.21.-" evidence="9"/>
<dbReference type="PRINTS" id="PR00723">
    <property type="entry name" value="SUBTILISIN"/>
</dbReference>
<name>A0A380SYX8_9PSED</name>
<dbReference type="PROSITE" id="PS00138">
    <property type="entry name" value="SUBTILASE_SER"/>
    <property type="match status" value="1"/>
</dbReference>
<protein>
    <submittedName>
        <fullName evidence="9">Extracellular serine protease</fullName>
        <ecNumber evidence="9">3.4.21.-</ecNumber>
    </submittedName>
</protein>
<feature type="active site" description="Charge relay system" evidence="6">
    <location>
        <position position="334"/>
    </location>
</feature>
<dbReference type="InterPro" id="IPR006315">
    <property type="entry name" value="OM_autotransptr_brl_dom"/>
</dbReference>
<feature type="active site" description="Charge relay system" evidence="6">
    <location>
        <position position="68"/>
    </location>
</feature>
<dbReference type="GO" id="GO:0019867">
    <property type="term" value="C:outer membrane"/>
    <property type="evidence" value="ECO:0007669"/>
    <property type="project" value="InterPro"/>
</dbReference>
<dbReference type="PROSITE" id="PS51892">
    <property type="entry name" value="SUBTILASE"/>
    <property type="match status" value="1"/>
</dbReference>
<evidence type="ECO:0000256" key="3">
    <source>
        <dbReference type="ARBA" id="ARBA00022729"/>
    </source>
</evidence>
<dbReference type="InterPro" id="IPR015500">
    <property type="entry name" value="Peptidase_S8_subtilisin-rel"/>
</dbReference>
<dbReference type="Proteomes" id="UP000255177">
    <property type="component" value="Unassembled WGS sequence"/>
</dbReference>
<dbReference type="InterPro" id="IPR013425">
    <property type="entry name" value="Autotrns_rpt"/>
</dbReference>
<dbReference type="SUPFAM" id="SSF52743">
    <property type="entry name" value="Subtilisin-like"/>
    <property type="match status" value="1"/>
</dbReference>